<dbReference type="EMBL" id="CP080544">
    <property type="protein sequence ID" value="QYR53777.1"/>
    <property type="molecule type" value="Genomic_DNA"/>
</dbReference>
<proteinExistence type="predicted"/>
<feature type="signal peptide" evidence="1">
    <location>
        <begin position="1"/>
        <end position="25"/>
    </location>
</feature>
<keyword evidence="1" id="KW-0732">Signal</keyword>
<keyword evidence="3" id="KW-1185">Reference proteome</keyword>
<gene>
    <name evidence="2" type="ORF">H8L67_04685</name>
</gene>
<reference evidence="2 3" key="1">
    <citation type="submission" date="2021-08" db="EMBL/GenBank/DDBJ databases">
        <title>Lysobacter sp. strain CJ11 Genome sequencing and assembly.</title>
        <authorList>
            <person name="Kim I."/>
        </authorList>
    </citation>
    <scope>NUCLEOTIDE SEQUENCE [LARGE SCALE GENOMIC DNA]</scope>
    <source>
        <strain evidence="2 3">CJ11</strain>
    </source>
</reference>
<evidence type="ECO:0008006" key="4">
    <source>
        <dbReference type="Google" id="ProtNLM"/>
    </source>
</evidence>
<sequence>MKTFAFVAVSILALGTGVSMPQAKAQTLLVDRTLAERAVSEPTRGMTMAQVQARYGAPQSKLEPRGGQKRQWPTINRWEYPNFIVYFEKSKVIDVVLVKASPTEVGPAPAVR</sequence>
<evidence type="ECO:0000313" key="3">
    <source>
        <dbReference type="Proteomes" id="UP000824755"/>
    </source>
</evidence>
<evidence type="ECO:0000313" key="2">
    <source>
        <dbReference type="EMBL" id="QYR53777.1"/>
    </source>
</evidence>
<dbReference type="Proteomes" id="UP000824755">
    <property type="component" value="Chromosome"/>
</dbReference>
<protein>
    <recommendedName>
        <fullName evidence="4">Lipoprotein SmpA/OmlA domain-containing protein</fullName>
    </recommendedName>
</protein>
<evidence type="ECO:0000256" key="1">
    <source>
        <dbReference type="SAM" id="SignalP"/>
    </source>
</evidence>
<organism evidence="2 3">
    <name type="scientific">Lysobacter soyae</name>
    <dbReference type="NCBI Taxonomy" id="2764185"/>
    <lineage>
        <taxon>Bacteria</taxon>
        <taxon>Pseudomonadati</taxon>
        <taxon>Pseudomonadota</taxon>
        <taxon>Gammaproteobacteria</taxon>
        <taxon>Lysobacterales</taxon>
        <taxon>Lysobacteraceae</taxon>
        <taxon>Lysobacter</taxon>
    </lineage>
</organism>
<accession>A0ABX8WSG8</accession>
<feature type="chain" id="PRO_5045856156" description="Lipoprotein SmpA/OmlA domain-containing protein" evidence="1">
    <location>
        <begin position="26"/>
        <end position="112"/>
    </location>
</feature>
<name>A0ABX8WSG8_9GAMM</name>